<dbReference type="InterPro" id="IPR000873">
    <property type="entry name" value="AMP-dep_synth/lig_dom"/>
</dbReference>
<gene>
    <name evidence="13" type="primary">LOC115392542</name>
</gene>
<comment type="catalytic activity">
    <reaction evidence="7">
        <text>a very long-chain fatty acid + ATP + CoA = a very long-chain fatty acyl-CoA + AMP + diphosphate</text>
        <dbReference type="Rhea" id="RHEA:54536"/>
        <dbReference type="ChEBI" id="CHEBI:30616"/>
        <dbReference type="ChEBI" id="CHEBI:33019"/>
        <dbReference type="ChEBI" id="CHEBI:57287"/>
        <dbReference type="ChEBI" id="CHEBI:58950"/>
        <dbReference type="ChEBI" id="CHEBI:138261"/>
        <dbReference type="ChEBI" id="CHEBI:456215"/>
    </reaction>
    <physiologicalReaction direction="left-to-right" evidence="7">
        <dbReference type="Rhea" id="RHEA:54537"/>
    </physiologicalReaction>
</comment>
<dbReference type="PANTHER" id="PTHR43107">
    <property type="entry name" value="LONG-CHAIN FATTY ACID TRANSPORT PROTEIN"/>
    <property type="match status" value="1"/>
</dbReference>
<organism evidence="13 14">
    <name type="scientific">Salarias fasciatus</name>
    <name type="common">Jewelled blenny</name>
    <name type="synonym">Blennius fasciatus</name>
    <dbReference type="NCBI Taxonomy" id="181472"/>
    <lineage>
        <taxon>Eukaryota</taxon>
        <taxon>Metazoa</taxon>
        <taxon>Chordata</taxon>
        <taxon>Craniata</taxon>
        <taxon>Vertebrata</taxon>
        <taxon>Euteleostomi</taxon>
        <taxon>Actinopterygii</taxon>
        <taxon>Neopterygii</taxon>
        <taxon>Teleostei</taxon>
        <taxon>Neoteleostei</taxon>
        <taxon>Acanthomorphata</taxon>
        <taxon>Ovalentaria</taxon>
        <taxon>Blenniimorphae</taxon>
        <taxon>Blenniiformes</taxon>
        <taxon>Blennioidei</taxon>
        <taxon>Blenniidae</taxon>
        <taxon>Salariinae</taxon>
        <taxon>Salarias</taxon>
    </lineage>
</organism>
<reference evidence="13" key="3">
    <citation type="submission" date="2025-09" db="UniProtKB">
        <authorList>
            <consortium name="Ensembl"/>
        </authorList>
    </citation>
    <scope>IDENTIFICATION</scope>
</reference>
<comment type="catalytic activity">
    <reaction evidence="9">
        <text>tetracosanoate + ATP + CoA = tetracosanoyl-CoA + AMP + diphosphate</text>
        <dbReference type="Rhea" id="RHEA:33639"/>
        <dbReference type="ChEBI" id="CHEBI:30616"/>
        <dbReference type="ChEBI" id="CHEBI:31014"/>
        <dbReference type="ChEBI" id="CHEBI:33019"/>
        <dbReference type="ChEBI" id="CHEBI:57287"/>
        <dbReference type="ChEBI" id="CHEBI:65052"/>
        <dbReference type="ChEBI" id="CHEBI:456215"/>
    </reaction>
    <physiologicalReaction direction="left-to-right" evidence="9">
        <dbReference type="Rhea" id="RHEA:33640"/>
    </physiologicalReaction>
</comment>
<dbReference type="Pfam" id="PF13193">
    <property type="entry name" value="AMP-binding_C"/>
    <property type="match status" value="1"/>
</dbReference>
<dbReference type="GO" id="GO:0005324">
    <property type="term" value="F:long-chain fatty acid transmembrane transporter activity"/>
    <property type="evidence" value="ECO:0007669"/>
    <property type="project" value="TreeGrafter"/>
</dbReference>
<evidence type="ECO:0000256" key="4">
    <source>
        <dbReference type="ARBA" id="ARBA00023055"/>
    </source>
</evidence>
<dbReference type="PROSITE" id="PS00455">
    <property type="entry name" value="AMP_BINDING"/>
    <property type="match status" value="1"/>
</dbReference>
<evidence type="ECO:0000256" key="5">
    <source>
        <dbReference type="ARBA" id="ARBA00023098"/>
    </source>
</evidence>
<evidence type="ECO:0000259" key="11">
    <source>
        <dbReference type="Pfam" id="PF00501"/>
    </source>
</evidence>
<feature type="transmembrane region" description="Helical" evidence="10">
    <location>
        <begin position="6"/>
        <end position="26"/>
    </location>
</feature>
<evidence type="ECO:0000256" key="2">
    <source>
        <dbReference type="ARBA" id="ARBA00022598"/>
    </source>
</evidence>
<dbReference type="Gene3D" id="3.40.50.12780">
    <property type="entry name" value="N-terminal domain of ligase-like"/>
    <property type="match status" value="1"/>
</dbReference>
<dbReference type="Ensembl" id="ENSSFAT00005053675.1">
    <property type="protein sequence ID" value="ENSSFAP00005052020.1"/>
    <property type="gene ID" value="ENSSFAG00005024953.1"/>
</dbReference>
<feature type="transmembrane region" description="Helical" evidence="10">
    <location>
        <begin position="275"/>
        <end position="296"/>
    </location>
</feature>
<dbReference type="SUPFAM" id="SSF56801">
    <property type="entry name" value="Acetyl-CoA synthetase-like"/>
    <property type="match status" value="1"/>
</dbReference>
<dbReference type="InterPro" id="IPR045851">
    <property type="entry name" value="AMP-bd_C_sf"/>
</dbReference>
<dbReference type="FunFam" id="3.30.300.30:FF:000002">
    <property type="entry name" value="Long-chain fatty acid transport protein 1"/>
    <property type="match status" value="1"/>
</dbReference>
<dbReference type="AlphaFoldDB" id="A0A672JFZ4"/>
<dbReference type="Pfam" id="PF00501">
    <property type="entry name" value="AMP-binding"/>
    <property type="match status" value="1"/>
</dbReference>
<keyword evidence="4" id="KW-0813">Transport</keyword>
<comment type="similarity">
    <text evidence="1">Belongs to the ATP-dependent AMP-binding enzyme family.</text>
</comment>
<feature type="domain" description="AMP-binding enzyme C-terminal" evidence="12">
    <location>
        <begin position="490"/>
        <end position="566"/>
    </location>
</feature>
<evidence type="ECO:0000256" key="7">
    <source>
        <dbReference type="ARBA" id="ARBA00036527"/>
    </source>
</evidence>
<evidence type="ECO:0000256" key="3">
    <source>
        <dbReference type="ARBA" id="ARBA00022832"/>
    </source>
</evidence>
<evidence type="ECO:0000313" key="14">
    <source>
        <dbReference type="Proteomes" id="UP000472267"/>
    </source>
</evidence>
<accession>A0A672JFZ4</accession>
<sequence>FLLSSAKMLVCFTVAAGLALIVLFLLRERFPYFFQDCAYMLQRLRVMIRMNKYKKSKPFYSIVDHFLDAVSRHPSKVFIHFEGRAYSYGEVDKQSNKVARALQAEVRLQEGDSVALFLANEPSFVWTWLGLAKLGCPAALLNFNIRSKSLLHCLSCCGAKVLLTCPGKTRDAVEEILPTLKEQGIRVFILSDSCSVPDIVPLSVKISQASNEPLSPALRSNVNIRTTAVYIYTSGTTGFPKAAIITHGRLWGASFSLFTCGVSAEDIIYVNLPLYHLAGFVVGTIGAMGRGITVILKRRFSASQFWDDCRKYNVTVVQYIGETLRFLCNTPKNNHKVRIAIGNGLRSDVWSEFLNRFGDIKVREVYAATEANIVFINYTSKIGAVGRRNILITGYVCVISEGVSSRDQHNISKCETGLLVSKITQRSPFSGYAGNKQQTEKKLLRDVLKKGDLYFNTGDLLRFDEENFVYFQDRVGDTFRWKGENVATSEVADILTMAHCVLEANVYGVKVEGHEGRIGMAAITLKEGEDFDCSDTYKQVSNHLPAYARPRFIRIQPCLEFTGTFKMKKAKLVEEGFNPAHIEDQLYFLDTDKRTYVALTEEIYRAISSREIKL</sequence>
<evidence type="ECO:0000256" key="8">
    <source>
        <dbReference type="ARBA" id="ARBA00041297"/>
    </source>
</evidence>
<dbReference type="PANTHER" id="PTHR43107:SF4">
    <property type="entry name" value="LONG-CHAIN FATTY ACID TRANSPORT PROTEIN 2"/>
    <property type="match status" value="1"/>
</dbReference>
<evidence type="ECO:0000256" key="6">
    <source>
        <dbReference type="ARBA" id="ARBA00026121"/>
    </source>
</evidence>
<dbReference type="InterPro" id="IPR025110">
    <property type="entry name" value="AMP-bd_C"/>
</dbReference>
<keyword evidence="10" id="KW-0812">Transmembrane</keyword>
<dbReference type="GO" id="GO:0044539">
    <property type="term" value="P:long-chain fatty acid import into cell"/>
    <property type="evidence" value="ECO:0007669"/>
    <property type="project" value="TreeGrafter"/>
</dbReference>
<dbReference type="GO" id="GO:0005789">
    <property type="term" value="C:endoplasmic reticulum membrane"/>
    <property type="evidence" value="ECO:0007669"/>
    <property type="project" value="TreeGrafter"/>
</dbReference>
<keyword evidence="3" id="KW-0276">Fatty acid metabolism</keyword>
<keyword evidence="14" id="KW-1185">Reference proteome</keyword>
<keyword evidence="10" id="KW-1133">Transmembrane helix</keyword>
<feature type="domain" description="AMP-dependent synthetase/ligase" evidence="11">
    <location>
        <begin position="68"/>
        <end position="378"/>
    </location>
</feature>
<keyword evidence="10" id="KW-0472">Membrane</keyword>
<evidence type="ECO:0000259" key="12">
    <source>
        <dbReference type="Pfam" id="PF13193"/>
    </source>
</evidence>
<name>A0A672JFZ4_SALFA</name>
<dbReference type="InterPro" id="IPR020845">
    <property type="entry name" value="AMP-binding_CS"/>
</dbReference>
<keyword evidence="4" id="KW-0445">Lipid transport</keyword>
<reference evidence="13" key="1">
    <citation type="submission" date="2019-06" db="EMBL/GenBank/DDBJ databases">
        <authorList>
            <consortium name="Wellcome Sanger Institute Data Sharing"/>
        </authorList>
    </citation>
    <scope>NUCLEOTIDE SEQUENCE [LARGE SCALE GENOMIC DNA]</scope>
</reference>
<dbReference type="InterPro" id="IPR042099">
    <property type="entry name" value="ANL_N_sf"/>
</dbReference>
<evidence type="ECO:0000256" key="1">
    <source>
        <dbReference type="ARBA" id="ARBA00006432"/>
    </source>
</evidence>
<keyword evidence="2" id="KW-0436">Ligase</keyword>
<dbReference type="Gene3D" id="3.30.300.30">
    <property type="match status" value="1"/>
</dbReference>
<dbReference type="GO" id="GO:0004467">
    <property type="term" value="F:long-chain fatty acid-CoA ligase activity"/>
    <property type="evidence" value="ECO:0007669"/>
    <property type="project" value="UniProtKB-EC"/>
</dbReference>
<dbReference type="Proteomes" id="UP000472267">
    <property type="component" value="Chromosome 7"/>
</dbReference>
<evidence type="ECO:0000256" key="9">
    <source>
        <dbReference type="ARBA" id="ARBA00048666"/>
    </source>
</evidence>
<dbReference type="EC" id="6.2.1.3" evidence="6"/>
<proteinExistence type="inferred from homology"/>
<evidence type="ECO:0000256" key="10">
    <source>
        <dbReference type="SAM" id="Phobius"/>
    </source>
</evidence>
<keyword evidence="5" id="KW-0443">Lipid metabolism</keyword>
<protein>
    <recommendedName>
        <fullName evidence="6">long-chain-fatty-acid--CoA ligase</fullName>
        <ecNumber evidence="6">6.2.1.3</ecNumber>
    </recommendedName>
    <alternativeName>
        <fullName evidence="8">Long-chain-fatty-acid--CoA ligase</fullName>
    </alternativeName>
</protein>
<dbReference type="GO" id="GO:0005886">
    <property type="term" value="C:plasma membrane"/>
    <property type="evidence" value="ECO:0007669"/>
    <property type="project" value="TreeGrafter"/>
</dbReference>
<reference evidence="13" key="2">
    <citation type="submission" date="2025-08" db="UniProtKB">
        <authorList>
            <consortium name="Ensembl"/>
        </authorList>
    </citation>
    <scope>IDENTIFICATION</scope>
</reference>
<evidence type="ECO:0000313" key="13">
    <source>
        <dbReference type="Ensembl" id="ENSSFAP00005052020.1"/>
    </source>
</evidence>